<accession>A0A5C5ZB31</accession>
<evidence type="ECO:0000313" key="1">
    <source>
        <dbReference type="EMBL" id="TWT84579.1"/>
    </source>
</evidence>
<gene>
    <name evidence="1" type="ORF">CA13_60590</name>
</gene>
<dbReference type="EMBL" id="SJPJ01000001">
    <property type="protein sequence ID" value="TWT84579.1"/>
    <property type="molecule type" value="Genomic_DNA"/>
</dbReference>
<organism evidence="1 2">
    <name type="scientific">Novipirellula herctigrandis</name>
    <dbReference type="NCBI Taxonomy" id="2527986"/>
    <lineage>
        <taxon>Bacteria</taxon>
        <taxon>Pseudomonadati</taxon>
        <taxon>Planctomycetota</taxon>
        <taxon>Planctomycetia</taxon>
        <taxon>Pirellulales</taxon>
        <taxon>Pirellulaceae</taxon>
        <taxon>Novipirellula</taxon>
    </lineage>
</organism>
<evidence type="ECO:0000313" key="2">
    <source>
        <dbReference type="Proteomes" id="UP000315010"/>
    </source>
</evidence>
<keyword evidence="2" id="KW-1185">Reference proteome</keyword>
<name>A0A5C5ZB31_9BACT</name>
<comment type="caution">
    <text evidence="1">The sequence shown here is derived from an EMBL/GenBank/DDBJ whole genome shotgun (WGS) entry which is preliminary data.</text>
</comment>
<proteinExistence type="predicted"/>
<reference evidence="1 2" key="1">
    <citation type="submission" date="2019-02" db="EMBL/GenBank/DDBJ databases">
        <title>Deep-cultivation of Planctomycetes and their phenomic and genomic characterization uncovers novel biology.</title>
        <authorList>
            <person name="Wiegand S."/>
            <person name="Jogler M."/>
            <person name="Boedeker C."/>
            <person name="Pinto D."/>
            <person name="Vollmers J."/>
            <person name="Rivas-Marin E."/>
            <person name="Kohn T."/>
            <person name="Peeters S.H."/>
            <person name="Heuer A."/>
            <person name="Rast P."/>
            <person name="Oberbeckmann S."/>
            <person name="Bunk B."/>
            <person name="Jeske O."/>
            <person name="Meyerdierks A."/>
            <person name="Storesund J.E."/>
            <person name="Kallscheuer N."/>
            <person name="Luecker S."/>
            <person name="Lage O.M."/>
            <person name="Pohl T."/>
            <person name="Merkel B.J."/>
            <person name="Hornburger P."/>
            <person name="Mueller R.-W."/>
            <person name="Bruemmer F."/>
            <person name="Labrenz M."/>
            <person name="Spormann A.M."/>
            <person name="Op Den Camp H."/>
            <person name="Overmann J."/>
            <person name="Amann R."/>
            <person name="Jetten M.S.M."/>
            <person name="Mascher T."/>
            <person name="Medema M.H."/>
            <person name="Devos D.P."/>
            <person name="Kaster A.-K."/>
            <person name="Ovreas L."/>
            <person name="Rohde M."/>
            <person name="Galperin M.Y."/>
            <person name="Jogler C."/>
        </authorList>
    </citation>
    <scope>NUCLEOTIDE SEQUENCE [LARGE SCALE GENOMIC DNA]</scope>
    <source>
        <strain evidence="1 2">CA13</strain>
    </source>
</reference>
<dbReference type="Proteomes" id="UP000315010">
    <property type="component" value="Unassembled WGS sequence"/>
</dbReference>
<protein>
    <submittedName>
        <fullName evidence="1">Uncharacterized protein</fullName>
    </submittedName>
</protein>
<sequence length="61" mass="6989">MKREMQKRLFRNEVPFVSATEAGYGVIDRLRLPPLLRGAGCVQSRIPFATAFTSSRDYDLR</sequence>
<dbReference type="AlphaFoldDB" id="A0A5C5ZB31"/>